<organism evidence="1 2">
    <name type="scientific">Araneus ventricosus</name>
    <name type="common">Orbweaver spider</name>
    <name type="synonym">Epeira ventricosa</name>
    <dbReference type="NCBI Taxonomy" id="182803"/>
    <lineage>
        <taxon>Eukaryota</taxon>
        <taxon>Metazoa</taxon>
        <taxon>Ecdysozoa</taxon>
        <taxon>Arthropoda</taxon>
        <taxon>Chelicerata</taxon>
        <taxon>Arachnida</taxon>
        <taxon>Araneae</taxon>
        <taxon>Araneomorphae</taxon>
        <taxon>Entelegynae</taxon>
        <taxon>Araneoidea</taxon>
        <taxon>Araneidae</taxon>
        <taxon>Araneus</taxon>
    </lineage>
</organism>
<protein>
    <submittedName>
        <fullName evidence="1">Uncharacterized protein</fullName>
    </submittedName>
</protein>
<sequence>MILTEITRAEHSRPFHAKTSRQCENPITTGAMWSQPFSVSITPFGLTGQKCEGSSGGTRKREEKTGCLVLKENEFIRMVPINLEGRLKTEVQWSRNGVPALLFPREINKKKM</sequence>
<gene>
    <name evidence="1" type="ORF">AVEN_48805_1</name>
</gene>
<dbReference type="EMBL" id="BGPR01002639">
    <property type="protein sequence ID" value="GBM76683.1"/>
    <property type="molecule type" value="Genomic_DNA"/>
</dbReference>
<evidence type="ECO:0000313" key="2">
    <source>
        <dbReference type="Proteomes" id="UP000499080"/>
    </source>
</evidence>
<dbReference type="Proteomes" id="UP000499080">
    <property type="component" value="Unassembled WGS sequence"/>
</dbReference>
<accession>A0A4Y2IG11</accession>
<proteinExistence type="predicted"/>
<evidence type="ECO:0000313" key="1">
    <source>
        <dbReference type="EMBL" id="GBM76683.1"/>
    </source>
</evidence>
<keyword evidence="2" id="KW-1185">Reference proteome</keyword>
<reference evidence="1 2" key="1">
    <citation type="journal article" date="2019" name="Sci. Rep.">
        <title>Orb-weaving spider Araneus ventricosus genome elucidates the spidroin gene catalogue.</title>
        <authorList>
            <person name="Kono N."/>
            <person name="Nakamura H."/>
            <person name="Ohtoshi R."/>
            <person name="Moran D.A.P."/>
            <person name="Shinohara A."/>
            <person name="Yoshida Y."/>
            <person name="Fujiwara M."/>
            <person name="Mori M."/>
            <person name="Tomita M."/>
            <person name="Arakawa K."/>
        </authorList>
    </citation>
    <scope>NUCLEOTIDE SEQUENCE [LARGE SCALE GENOMIC DNA]</scope>
</reference>
<comment type="caution">
    <text evidence="1">The sequence shown here is derived from an EMBL/GenBank/DDBJ whole genome shotgun (WGS) entry which is preliminary data.</text>
</comment>
<dbReference type="AlphaFoldDB" id="A0A4Y2IG11"/>
<name>A0A4Y2IG11_ARAVE</name>